<dbReference type="OrthoDB" id="1708389at2759"/>
<organism evidence="3 4">
    <name type="scientific">Rhizodiscina lignyota</name>
    <dbReference type="NCBI Taxonomy" id="1504668"/>
    <lineage>
        <taxon>Eukaryota</taxon>
        <taxon>Fungi</taxon>
        <taxon>Dikarya</taxon>
        <taxon>Ascomycota</taxon>
        <taxon>Pezizomycotina</taxon>
        <taxon>Dothideomycetes</taxon>
        <taxon>Pleosporomycetidae</taxon>
        <taxon>Aulographales</taxon>
        <taxon>Rhizodiscinaceae</taxon>
        <taxon>Rhizodiscina</taxon>
    </lineage>
</organism>
<dbReference type="Proteomes" id="UP000799772">
    <property type="component" value="Unassembled WGS sequence"/>
</dbReference>
<keyword evidence="2" id="KW-0812">Transmembrane</keyword>
<proteinExistence type="predicted"/>
<keyword evidence="2" id="KW-0472">Membrane</keyword>
<name>A0A9P4IJ21_9PEZI</name>
<feature type="region of interest" description="Disordered" evidence="1">
    <location>
        <begin position="1"/>
        <end position="45"/>
    </location>
</feature>
<feature type="region of interest" description="Disordered" evidence="1">
    <location>
        <begin position="487"/>
        <end position="523"/>
    </location>
</feature>
<evidence type="ECO:0000313" key="3">
    <source>
        <dbReference type="EMBL" id="KAF2100170.1"/>
    </source>
</evidence>
<evidence type="ECO:0000256" key="1">
    <source>
        <dbReference type="SAM" id="MobiDB-lite"/>
    </source>
</evidence>
<gene>
    <name evidence="3" type="ORF">NA57DRAFT_54269</name>
</gene>
<dbReference type="EMBL" id="ML978124">
    <property type="protein sequence ID" value="KAF2100170.1"/>
    <property type="molecule type" value="Genomic_DNA"/>
</dbReference>
<keyword evidence="4" id="KW-1185">Reference proteome</keyword>
<evidence type="ECO:0000256" key="2">
    <source>
        <dbReference type="SAM" id="Phobius"/>
    </source>
</evidence>
<keyword evidence="2" id="KW-1133">Transmembrane helix</keyword>
<dbReference type="PANTHER" id="PTHR37402">
    <property type="entry name" value="GRAM DOMAIN-CONTAINING PROTEIN 4"/>
    <property type="match status" value="1"/>
</dbReference>
<accession>A0A9P4IJ21</accession>
<evidence type="ECO:0000313" key="4">
    <source>
        <dbReference type="Proteomes" id="UP000799772"/>
    </source>
</evidence>
<dbReference type="GO" id="GO:0006915">
    <property type="term" value="P:apoptotic process"/>
    <property type="evidence" value="ECO:0007669"/>
    <property type="project" value="InterPro"/>
</dbReference>
<dbReference type="AlphaFoldDB" id="A0A9P4IJ21"/>
<feature type="compositionally biased region" description="Polar residues" evidence="1">
    <location>
        <begin position="487"/>
        <end position="498"/>
    </location>
</feature>
<feature type="transmembrane region" description="Helical" evidence="2">
    <location>
        <begin position="404"/>
        <end position="437"/>
    </location>
</feature>
<protein>
    <submittedName>
        <fullName evidence="3">Uncharacterized protein</fullName>
    </submittedName>
</protein>
<feature type="compositionally biased region" description="Polar residues" evidence="1">
    <location>
        <begin position="1"/>
        <end position="11"/>
    </location>
</feature>
<dbReference type="InterPro" id="IPR037847">
    <property type="entry name" value="GRAMDC4"/>
</dbReference>
<comment type="caution">
    <text evidence="3">The sequence shown here is derived from an EMBL/GenBank/DDBJ whole genome shotgun (WGS) entry which is preliminary data.</text>
</comment>
<dbReference type="PANTHER" id="PTHR37402:SF1">
    <property type="entry name" value="GRAM DOMAIN-CONTAINING PROTEIN 4"/>
    <property type="match status" value="1"/>
</dbReference>
<sequence length="629" mass="72259">MTNNKQLSPSMLNDDAYPLKPNSTDCRGHTNLEDPGGGVKSFGKRTKSKFKRALRIDETKDRLKDSRDGVMSKLKNDAGFDLPNSLHVESSTIAQIKGHLPDSAHELAHVIRHPREVATEKTSQTLATSKEPYLSRDDDELLIDAHEKLQHAEEVHEVNPEHEEHINELKATVDDIEEGRESKRAAWTSSRYIQRARVIGPGRFKFPVLSSCRWVDLHGQPQGCRWSQWSDHMQLFVHHLWTEPFLDDHEDAPIWSRGLLLQQIERVVRASNPWQEWLSHIRQLWNWNDTRTTAAWFAVWLAVWYCNRVLTVAHCYVGYYIIYHKRGPGRRAALQQSHDRAGDEDATTHTLGEMISRHGSANWLDPMLEAVGPVIQPHLTNLADWMEVFENFYEWKAPRNTAALLLFLAISIVFATFSSTEFCVRVAELLVILLFFLDRPLANRYPKYAQVLMPFQWIFWDIPSHSETSFRHMRAHAEVIREAACEQTSDSPENSWASASDHDTNGRILSSPISSEERKDSVTDSAEAPCSDVFATRCRWRKNAGNIVLSCDDIRFVRSFPKKEMWRRPLRELAEIVKGNGETSIIKDTQDHLELTFADGNTEELEGLKKKDELFNIIIAFSGLTWQHA</sequence>
<reference evidence="3" key="1">
    <citation type="journal article" date="2020" name="Stud. Mycol.">
        <title>101 Dothideomycetes genomes: a test case for predicting lifestyles and emergence of pathogens.</title>
        <authorList>
            <person name="Haridas S."/>
            <person name="Albert R."/>
            <person name="Binder M."/>
            <person name="Bloem J."/>
            <person name="Labutti K."/>
            <person name="Salamov A."/>
            <person name="Andreopoulos B."/>
            <person name="Baker S."/>
            <person name="Barry K."/>
            <person name="Bills G."/>
            <person name="Bluhm B."/>
            <person name="Cannon C."/>
            <person name="Castanera R."/>
            <person name="Culley D."/>
            <person name="Daum C."/>
            <person name="Ezra D."/>
            <person name="Gonzalez J."/>
            <person name="Henrissat B."/>
            <person name="Kuo A."/>
            <person name="Liang C."/>
            <person name="Lipzen A."/>
            <person name="Lutzoni F."/>
            <person name="Magnuson J."/>
            <person name="Mondo S."/>
            <person name="Nolan M."/>
            <person name="Ohm R."/>
            <person name="Pangilinan J."/>
            <person name="Park H.-J."/>
            <person name="Ramirez L."/>
            <person name="Alfaro M."/>
            <person name="Sun H."/>
            <person name="Tritt A."/>
            <person name="Yoshinaga Y."/>
            <person name="Zwiers L.-H."/>
            <person name="Turgeon B."/>
            <person name="Goodwin S."/>
            <person name="Spatafora J."/>
            <person name="Crous P."/>
            <person name="Grigoriev I."/>
        </authorList>
    </citation>
    <scope>NUCLEOTIDE SEQUENCE</scope>
    <source>
        <strain evidence="3">CBS 133067</strain>
    </source>
</reference>